<proteinExistence type="predicted"/>
<keyword evidence="10" id="KW-0812">Transmembrane</keyword>
<dbReference type="Gene3D" id="1.10.3810.10">
    <property type="entry name" value="Biosynthetic peptidoglycan transglycosylase-like"/>
    <property type="match status" value="1"/>
</dbReference>
<feature type="transmembrane region" description="Helical" evidence="10">
    <location>
        <begin position="70"/>
        <end position="93"/>
    </location>
</feature>
<dbReference type="InterPro" id="IPR001460">
    <property type="entry name" value="PCN-bd_Tpept"/>
</dbReference>
<keyword evidence="3 13" id="KW-0328">Glycosyltransferase</keyword>
<dbReference type="SUPFAM" id="SSF53955">
    <property type="entry name" value="Lysozyme-like"/>
    <property type="match status" value="1"/>
</dbReference>
<feature type="compositionally biased region" description="Basic residues" evidence="9">
    <location>
        <begin position="42"/>
        <end position="53"/>
    </location>
</feature>
<dbReference type="Gene3D" id="3.40.710.10">
    <property type="entry name" value="DD-peptidase/beta-lactamase superfamily"/>
    <property type="match status" value="1"/>
</dbReference>
<dbReference type="EMBL" id="JBHUCP010000001">
    <property type="protein sequence ID" value="MFD1528114.1"/>
    <property type="molecule type" value="Genomic_DNA"/>
</dbReference>
<organism evidence="13 14">
    <name type="scientific">Pseudonocardia aurantiaca</name>
    <dbReference type="NCBI Taxonomy" id="75290"/>
    <lineage>
        <taxon>Bacteria</taxon>
        <taxon>Bacillati</taxon>
        <taxon>Actinomycetota</taxon>
        <taxon>Actinomycetes</taxon>
        <taxon>Pseudonocardiales</taxon>
        <taxon>Pseudonocardiaceae</taxon>
        <taxon>Pseudonocardia</taxon>
    </lineage>
</organism>
<evidence type="ECO:0000256" key="2">
    <source>
        <dbReference type="ARBA" id="ARBA00022670"/>
    </source>
</evidence>
<name>A0ABW4FBZ1_9PSEU</name>
<dbReference type="GO" id="GO:0016757">
    <property type="term" value="F:glycosyltransferase activity"/>
    <property type="evidence" value="ECO:0007669"/>
    <property type="project" value="UniProtKB-KW"/>
</dbReference>
<keyword evidence="1" id="KW-0121">Carboxypeptidase</keyword>
<evidence type="ECO:0000259" key="12">
    <source>
        <dbReference type="Pfam" id="PF00912"/>
    </source>
</evidence>
<comment type="catalytic activity">
    <reaction evidence="7">
        <text>Preferential cleavage: (Ac)2-L-Lys-D-Ala-|-D-Ala. Also transpeptidation of peptidyl-alanyl moieties that are N-acyl substituents of D-alanine.</text>
        <dbReference type="EC" id="3.4.16.4"/>
    </reaction>
</comment>
<dbReference type="PANTHER" id="PTHR32282:SF34">
    <property type="entry name" value="PENICILLIN-BINDING PROTEIN 1A"/>
    <property type="match status" value="1"/>
</dbReference>
<dbReference type="Proteomes" id="UP001597145">
    <property type="component" value="Unassembled WGS sequence"/>
</dbReference>
<evidence type="ECO:0000256" key="10">
    <source>
        <dbReference type="SAM" id="Phobius"/>
    </source>
</evidence>
<evidence type="ECO:0000256" key="3">
    <source>
        <dbReference type="ARBA" id="ARBA00022676"/>
    </source>
</evidence>
<evidence type="ECO:0000313" key="14">
    <source>
        <dbReference type="Proteomes" id="UP001597145"/>
    </source>
</evidence>
<feature type="domain" description="Glycosyl transferase family 51" evidence="12">
    <location>
        <begin position="129"/>
        <end position="294"/>
    </location>
</feature>
<feature type="compositionally biased region" description="Gly residues" evidence="9">
    <location>
        <begin position="763"/>
        <end position="772"/>
    </location>
</feature>
<dbReference type="InterPro" id="IPR023346">
    <property type="entry name" value="Lysozyme-like_dom_sf"/>
</dbReference>
<dbReference type="EC" id="2.4.-.-" evidence="13"/>
<dbReference type="InterPro" id="IPR036950">
    <property type="entry name" value="PBP_transglycosylase"/>
</dbReference>
<keyword evidence="10" id="KW-0472">Membrane</keyword>
<comment type="caution">
    <text evidence="13">The sequence shown here is derived from an EMBL/GenBank/DDBJ whole genome shotgun (WGS) entry which is preliminary data.</text>
</comment>
<evidence type="ECO:0000256" key="8">
    <source>
        <dbReference type="ARBA" id="ARBA00049902"/>
    </source>
</evidence>
<dbReference type="SUPFAM" id="SSF56601">
    <property type="entry name" value="beta-lactamase/transpeptidase-like"/>
    <property type="match status" value="1"/>
</dbReference>
<dbReference type="Pfam" id="PF00905">
    <property type="entry name" value="Transpeptidase"/>
    <property type="match status" value="1"/>
</dbReference>
<evidence type="ECO:0000256" key="4">
    <source>
        <dbReference type="ARBA" id="ARBA00022679"/>
    </source>
</evidence>
<keyword evidence="2" id="KW-0645">Protease</keyword>
<keyword evidence="14" id="KW-1185">Reference proteome</keyword>
<evidence type="ECO:0000313" key="13">
    <source>
        <dbReference type="EMBL" id="MFD1528114.1"/>
    </source>
</evidence>
<dbReference type="InterPro" id="IPR012338">
    <property type="entry name" value="Beta-lactam/transpept-like"/>
</dbReference>
<protein>
    <submittedName>
        <fullName evidence="13">Transglycosylase domain-containing protein</fullName>
        <ecNumber evidence="13">2.4.-.-</ecNumber>
    </submittedName>
</protein>
<feature type="domain" description="Penicillin-binding protein transpeptidase" evidence="11">
    <location>
        <begin position="389"/>
        <end position="636"/>
    </location>
</feature>
<evidence type="ECO:0000259" key="11">
    <source>
        <dbReference type="Pfam" id="PF00905"/>
    </source>
</evidence>
<keyword evidence="5" id="KW-0378">Hydrolase</keyword>
<evidence type="ECO:0000256" key="1">
    <source>
        <dbReference type="ARBA" id="ARBA00022645"/>
    </source>
</evidence>
<gene>
    <name evidence="13" type="ORF">ACFSCY_01520</name>
</gene>
<dbReference type="InterPro" id="IPR050396">
    <property type="entry name" value="Glycosyltr_51/Transpeptidase"/>
</dbReference>
<keyword evidence="10" id="KW-1133">Transmembrane helix</keyword>
<reference evidence="14" key="1">
    <citation type="journal article" date="2019" name="Int. J. Syst. Evol. Microbiol.">
        <title>The Global Catalogue of Microorganisms (GCM) 10K type strain sequencing project: providing services to taxonomists for standard genome sequencing and annotation.</title>
        <authorList>
            <consortium name="The Broad Institute Genomics Platform"/>
            <consortium name="The Broad Institute Genome Sequencing Center for Infectious Disease"/>
            <person name="Wu L."/>
            <person name="Ma J."/>
        </authorList>
    </citation>
    <scope>NUCLEOTIDE SEQUENCE [LARGE SCALE GENOMIC DNA]</scope>
    <source>
        <strain evidence="14">JCM 12165</strain>
    </source>
</reference>
<accession>A0ABW4FBZ1</accession>
<dbReference type="RefSeq" id="WP_343972321.1">
    <property type="nucleotide sequence ID" value="NZ_BAAAJG010000003.1"/>
</dbReference>
<feature type="compositionally biased region" description="Low complexity" evidence="9">
    <location>
        <begin position="712"/>
        <end position="762"/>
    </location>
</feature>
<dbReference type="InterPro" id="IPR001264">
    <property type="entry name" value="Glyco_trans_51"/>
</dbReference>
<comment type="catalytic activity">
    <reaction evidence="8">
        <text>[GlcNAc-(1-&gt;4)-Mur2Ac(oyl-L-Ala-gamma-D-Glu-L-Lys-D-Ala-D-Ala)](n)-di-trans,octa-cis-undecaprenyl diphosphate + beta-D-GlcNAc-(1-&gt;4)-Mur2Ac(oyl-L-Ala-gamma-D-Glu-L-Lys-D-Ala-D-Ala)-di-trans,octa-cis-undecaprenyl diphosphate = [GlcNAc-(1-&gt;4)-Mur2Ac(oyl-L-Ala-gamma-D-Glu-L-Lys-D-Ala-D-Ala)](n+1)-di-trans,octa-cis-undecaprenyl diphosphate + di-trans,octa-cis-undecaprenyl diphosphate + H(+)</text>
        <dbReference type="Rhea" id="RHEA:23708"/>
        <dbReference type="Rhea" id="RHEA-COMP:9602"/>
        <dbReference type="Rhea" id="RHEA-COMP:9603"/>
        <dbReference type="ChEBI" id="CHEBI:15378"/>
        <dbReference type="ChEBI" id="CHEBI:58405"/>
        <dbReference type="ChEBI" id="CHEBI:60033"/>
        <dbReference type="ChEBI" id="CHEBI:78435"/>
        <dbReference type="EC" id="2.4.99.28"/>
    </reaction>
</comment>
<feature type="compositionally biased region" description="Polar residues" evidence="9">
    <location>
        <begin position="694"/>
        <end position="711"/>
    </location>
</feature>
<evidence type="ECO:0000256" key="7">
    <source>
        <dbReference type="ARBA" id="ARBA00034000"/>
    </source>
</evidence>
<dbReference type="Pfam" id="PF00912">
    <property type="entry name" value="Transgly"/>
    <property type="match status" value="1"/>
</dbReference>
<dbReference type="PANTHER" id="PTHR32282">
    <property type="entry name" value="BINDING PROTEIN TRANSPEPTIDASE, PUTATIVE-RELATED"/>
    <property type="match status" value="1"/>
</dbReference>
<keyword evidence="4 13" id="KW-0808">Transferase</keyword>
<sequence>MPLLTHEETGAASVARGHGGDATRAGGVALAERPPPGIEPRRSRHSPAGRKAAKATDGKPPTLWRRIRKWVYIALGMLVMGPFIAFVLGWIFIPVPTSDEAAVAQVARFTFADGTTELATLRPAGTGDERINRESVTLDQVPENVRRAVLSAEDRSFYSNPGFDFMGIGRAVFNQLTGGVGGGSTITQQYVKVSTGQDDISLWRKYREVVLAVKISREQTKDQILENYLNTIPFGRGAYGIQAASKAYFKKPVQDLTVSEGAMLAGLIQAPSAWDPAKNLDRSQVRWNFVLDGMVEQGWLDASERAQQVFPTDWQPTTQASTGMPGDDRYHIYERAMAELASHGITEEQINTLGLTINTTIQQPQQAQAVDAINNVMKGQPENLREALVSIDPRTGAIVAYYGGSQGLAIDYAGEAVRQPGSSFKPFVLTAALQAGNGVGLGSIYDGRSGQVFVPGGAPVDNSEGVDCNQCDVKYAMTKSINTVFYKMALDTGLRKVIDAAHSVGIPNDVLDRPATGGIALGDQEVHPIDMASAFATFAADGVYRQPYIVSKVTAADGRVLYQHETNEGEQRIPQQVARNVTESMLDVARSSSFPLDGGRAVAAKTGTVQQSDTGSDNKDAWTVGYTPSLSTAVWLGTDTSEAIRDSRNRPIYGRMLPGQMWQEFMNSALQGTPKESFSRFVPMGTPPTGYGSGEQTSGSVATSTPPTSSQDSGNNNNNDNSNNGNSNNNGNNNNNGSSNNNNGSSNNNNNNRSGRNSDSGGLLSGGGGSGSGSDNNG</sequence>
<evidence type="ECO:0000256" key="5">
    <source>
        <dbReference type="ARBA" id="ARBA00022801"/>
    </source>
</evidence>
<feature type="region of interest" description="Disordered" evidence="9">
    <location>
        <begin position="1"/>
        <end position="59"/>
    </location>
</feature>
<evidence type="ECO:0000256" key="9">
    <source>
        <dbReference type="SAM" id="MobiDB-lite"/>
    </source>
</evidence>
<keyword evidence="6" id="KW-0511">Multifunctional enzyme</keyword>
<evidence type="ECO:0000256" key="6">
    <source>
        <dbReference type="ARBA" id="ARBA00023268"/>
    </source>
</evidence>
<feature type="region of interest" description="Disordered" evidence="9">
    <location>
        <begin position="676"/>
        <end position="778"/>
    </location>
</feature>